<sequence length="34" mass="4110">MFRCSQMNLCPESHGQHSPNWGAIRRRQDLIHRF</sequence>
<dbReference type="EMBL" id="GBXM01021752">
    <property type="protein sequence ID" value="JAH86825.1"/>
    <property type="molecule type" value="Transcribed_RNA"/>
</dbReference>
<accession>A0A0E9WB98</accession>
<evidence type="ECO:0000313" key="1">
    <source>
        <dbReference type="EMBL" id="JAH86825.1"/>
    </source>
</evidence>
<dbReference type="AlphaFoldDB" id="A0A0E9WB98"/>
<organism evidence="1">
    <name type="scientific">Anguilla anguilla</name>
    <name type="common">European freshwater eel</name>
    <name type="synonym">Muraena anguilla</name>
    <dbReference type="NCBI Taxonomy" id="7936"/>
    <lineage>
        <taxon>Eukaryota</taxon>
        <taxon>Metazoa</taxon>
        <taxon>Chordata</taxon>
        <taxon>Craniata</taxon>
        <taxon>Vertebrata</taxon>
        <taxon>Euteleostomi</taxon>
        <taxon>Actinopterygii</taxon>
        <taxon>Neopterygii</taxon>
        <taxon>Teleostei</taxon>
        <taxon>Anguilliformes</taxon>
        <taxon>Anguillidae</taxon>
        <taxon>Anguilla</taxon>
    </lineage>
</organism>
<name>A0A0E9WB98_ANGAN</name>
<proteinExistence type="predicted"/>
<protein>
    <submittedName>
        <fullName evidence="1">Uncharacterized protein</fullName>
    </submittedName>
</protein>
<reference evidence="1" key="2">
    <citation type="journal article" date="2015" name="Fish Shellfish Immunol.">
        <title>Early steps in the European eel (Anguilla anguilla)-Vibrio vulnificus interaction in the gills: Role of the RtxA13 toxin.</title>
        <authorList>
            <person name="Callol A."/>
            <person name="Pajuelo D."/>
            <person name="Ebbesson L."/>
            <person name="Teles M."/>
            <person name="MacKenzie S."/>
            <person name="Amaro C."/>
        </authorList>
    </citation>
    <scope>NUCLEOTIDE SEQUENCE</scope>
</reference>
<reference evidence="1" key="1">
    <citation type="submission" date="2014-11" db="EMBL/GenBank/DDBJ databases">
        <authorList>
            <person name="Amaro Gonzalez C."/>
        </authorList>
    </citation>
    <scope>NUCLEOTIDE SEQUENCE</scope>
</reference>